<dbReference type="EMBL" id="POSP01000004">
    <property type="protein sequence ID" value="PND36475.1"/>
    <property type="molecule type" value="Genomic_DNA"/>
</dbReference>
<feature type="domain" description="NodB homology" evidence="3">
    <location>
        <begin position="75"/>
        <end position="318"/>
    </location>
</feature>
<evidence type="ECO:0000313" key="4">
    <source>
        <dbReference type="EMBL" id="PND36475.1"/>
    </source>
</evidence>
<dbReference type="PANTHER" id="PTHR34216:SF3">
    <property type="entry name" value="POLY-BETA-1,6-N-ACETYL-D-GLUCOSAMINE N-DEACETYLASE"/>
    <property type="match status" value="1"/>
</dbReference>
<evidence type="ECO:0000313" key="5">
    <source>
        <dbReference type="Proteomes" id="UP000235916"/>
    </source>
</evidence>
<keyword evidence="5" id="KW-1185">Reference proteome</keyword>
<comment type="subcellular location">
    <subcellularLocation>
        <location evidence="1">Secreted</location>
    </subcellularLocation>
</comment>
<dbReference type="Gene3D" id="3.20.20.370">
    <property type="entry name" value="Glycoside hydrolase/deacetylase"/>
    <property type="match status" value="1"/>
</dbReference>
<dbReference type="CDD" id="cd10918">
    <property type="entry name" value="CE4_NodB_like_5s_6s"/>
    <property type="match status" value="1"/>
</dbReference>
<dbReference type="PROSITE" id="PS51677">
    <property type="entry name" value="NODB"/>
    <property type="match status" value="1"/>
</dbReference>
<protein>
    <submittedName>
        <fullName evidence="4">Carbohydrate esterase family protein</fullName>
    </submittedName>
</protein>
<proteinExistence type="predicted"/>
<name>A0A2N8KSP0_9BURK</name>
<dbReference type="InterPro" id="IPR002509">
    <property type="entry name" value="NODB_dom"/>
</dbReference>
<evidence type="ECO:0000256" key="1">
    <source>
        <dbReference type="ARBA" id="ARBA00004613"/>
    </source>
</evidence>
<dbReference type="AlphaFoldDB" id="A0A2N8KSP0"/>
<sequence>MLTKLAYSLLSPAGARGRLTILTLHRVLPQADDIFPGEVDAARFREILGWLNDWAHVMPLDEAAERLARGSLPARACVLTFDDGYEDNVSVALPILQEFRMPATFFIATGFLGQGRMWNDRIIEAIRHAPAGALDLSTVTGDERSRFQIGDASSRRQAIDALLGVIKYRVPDERVQCVAAIETLCGGAHDQALMMGDAGIRQLRAAGMQIGAHTVNHPILATLDAAGMRREIGDSKDYLEAVLREPVRLFAYPNGKPGQDYNADSVAQVKDLGFLAAVSTVWGAARQGDSMFELPRFTPWDTSRFRYRSRIVENLIRH</sequence>
<comment type="caution">
    <text evidence="4">The sequence shown here is derived from an EMBL/GenBank/DDBJ whole genome shotgun (WGS) entry which is preliminary data.</text>
</comment>
<gene>
    <name evidence="4" type="ORF">C1O66_22610</name>
</gene>
<accession>A0A2N8KSP0</accession>
<organism evidence="4 5">
    <name type="scientific">Kinneretia aquatilis</name>
    <dbReference type="NCBI Taxonomy" id="2070761"/>
    <lineage>
        <taxon>Bacteria</taxon>
        <taxon>Pseudomonadati</taxon>
        <taxon>Pseudomonadota</taxon>
        <taxon>Betaproteobacteria</taxon>
        <taxon>Burkholderiales</taxon>
        <taxon>Sphaerotilaceae</taxon>
        <taxon>Roseateles</taxon>
    </lineage>
</organism>
<dbReference type="InterPro" id="IPR051398">
    <property type="entry name" value="Polysacch_Deacetylase"/>
</dbReference>
<dbReference type="GO" id="GO:0016810">
    <property type="term" value="F:hydrolase activity, acting on carbon-nitrogen (but not peptide) bonds"/>
    <property type="evidence" value="ECO:0007669"/>
    <property type="project" value="InterPro"/>
</dbReference>
<dbReference type="Proteomes" id="UP000235916">
    <property type="component" value="Unassembled WGS sequence"/>
</dbReference>
<dbReference type="Pfam" id="PF01522">
    <property type="entry name" value="Polysacc_deac_1"/>
    <property type="match status" value="2"/>
</dbReference>
<dbReference type="GO" id="GO:0005975">
    <property type="term" value="P:carbohydrate metabolic process"/>
    <property type="evidence" value="ECO:0007669"/>
    <property type="project" value="InterPro"/>
</dbReference>
<dbReference type="PANTHER" id="PTHR34216">
    <property type="match status" value="1"/>
</dbReference>
<dbReference type="GO" id="GO:0005576">
    <property type="term" value="C:extracellular region"/>
    <property type="evidence" value="ECO:0007669"/>
    <property type="project" value="UniProtKB-SubCell"/>
</dbReference>
<dbReference type="OrthoDB" id="9814639at2"/>
<dbReference type="RefSeq" id="WP_102770248.1">
    <property type="nucleotide sequence ID" value="NZ_POSP01000004.1"/>
</dbReference>
<evidence type="ECO:0000259" key="3">
    <source>
        <dbReference type="PROSITE" id="PS51677"/>
    </source>
</evidence>
<keyword evidence="2" id="KW-0732">Signal</keyword>
<evidence type="ECO:0000256" key="2">
    <source>
        <dbReference type="ARBA" id="ARBA00022729"/>
    </source>
</evidence>
<dbReference type="SUPFAM" id="SSF88713">
    <property type="entry name" value="Glycoside hydrolase/deacetylase"/>
    <property type="match status" value="1"/>
</dbReference>
<reference evidence="4 5" key="1">
    <citation type="submission" date="2018-01" db="EMBL/GenBank/DDBJ databases">
        <title>Draft genome sequence of Paucibacter aquatile CR182 isolated from freshwater of the Nakdong River.</title>
        <authorList>
            <person name="Choi A."/>
            <person name="Chung E.J."/>
        </authorList>
    </citation>
    <scope>NUCLEOTIDE SEQUENCE [LARGE SCALE GENOMIC DNA]</scope>
    <source>
        <strain evidence="4 5">CR182</strain>
    </source>
</reference>
<dbReference type="InterPro" id="IPR011330">
    <property type="entry name" value="Glyco_hydro/deAcase_b/a-brl"/>
</dbReference>